<evidence type="ECO:0000256" key="1">
    <source>
        <dbReference type="ARBA" id="ARBA00004377"/>
    </source>
</evidence>
<keyword evidence="5" id="KW-0812">Transmembrane</keyword>
<dbReference type="InterPro" id="IPR049875">
    <property type="entry name" value="TypeII_GspH"/>
</dbReference>
<keyword evidence="3" id="KW-0488">Methylation</keyword>
<evidence type="ECO:0000256" key="6">
    <source>
        <dbReference type="ARBA" id="ARBA00022989"/>
    </source>
</evidence>
<protein>
    <submittedName>
        <fullName evidence="8">Type II secretion system protein GspH</fullName>
    </submittedName>
</protein>
<evidence type="ECO:0000256" key="2">
    <source>
        <dbReference type="ARBA" id="ARBA00022475"/>
    </source>
</evidence>
<organism evidence="8">
    <name type="scientific">Shigella boydii</name>
    <dbReference type="NCBI Taxonomy" id="621"/>
    <lineage>
        <taxon>Bacteria</taxon>
        <taxon>Pseudomonadati</taxon>
        <taxon>Pseudomonadota</taxon>
        <taxon>Gammaproteobacteria</taxon>
        <taxon>Enterobacterales</taxon>
        <taxon>Enterobacteriaceae</taxon>
        <taxon>Shigella</taxon>
    </lineage>
</organism>
<dbReference type="PRINTS" id="PR00885">
    <property type="entry name" value="BCTERIALGSPH"/>
</dbReference>
<dbReference type="AlphaFoldDB" id="A0A1S9JJA8"/>
<accession>A0A1S9JJA8</accession>
<keyword evidence="4" id="KW-0997">Cell inner membrane</keyword>
<sequence length="184" mass="20772">MSQRGFTILEMMLILLLMGITAGLVLMSFPDSAQNHLQQQRERLQAQLDYALDRSQQDGLLIGIQVRFDGWKFKVLQRGTAESLPTLAEGGDIWQGYVWQTWQPRRAAMGGKLPDDVRLELQYLRGLQWMSEHDDGAEPDILLLPGGEVTPFRLLFRQVGEEAVVGLQVDENGLMTLFEGEVSL</sequence>
<dbReference type="RefSeq" id="WP_075330280.1">
    <property type="nucleotide sequence ID" value="NZ_MSJS02000024.1"/>
</dbReference>
<dbReference type="GO" id="GO:0015627">
    <property type="term" value="C:type II protein secretion system complex"/>
    <property type="evidence" value="ECO:0007669"/>
    <property type="project" value="InterPro"/>
</dbReference>
<comment type="subcellular location">
    <subcellularLocation>
        <location evidence="1">Cell inner membrane</location>
        <topology evidence="1">Single-pass membrane protein</topology>
    </subcellularLocation>
</comment>
<dbReference type="Proteomes" id="UP000868349">
    <property type="component" value="Unassembled WGS sequence"/>
</dbReference>
<dbReference type="Gene3D" id="3.55.40.10">
    <property type="entry name" value="minor pseudopilin epsh domain"/>
    <property type="match status" value="1"/>
</dbReference>
<keyword evidence="2" id="KW-1003">Cell membrane</keyword>
<dbReference type="NCBIfam" id="TIGR01708">
    <property type="entry name" value="typeII_sec_gspH"/>
    <property type="match status" value="1"/>
</dbReference>
<dbReference type="GO" id="GO:0005886">
    <property type="term" value="C:plasma membrane"/>
    <property type="evidence" value="ECO:0007669"/>
    <property type="project" value="UniProtKB-SubCell"/>
</dbReference>
<dbReference type="SUPFAM" id="SSF54523">
    <property type="entry name" value="Pili subunits"/>
    <property type="match status" value="1"/>
</dbReference>
<reference evidence="8" key="1">
    <citation type="submission" date="2017-02" db="EMBL/GenBank/DDBJ databases">
        <title>Shigella draft genomes.</title>
        <authorList>
            <person name="Weis A.M."/>
            <person name="Weimer B.C."/>
            <person name="Gilpin B."/>
        </authorList>
    </citation>
    <scope>NUCLEOTIDE SEQUENCE [LARGE SCALE GENOMIC DNA]</scope>
    <source>
        <strain evidence="8">BCW_4868</strain>
    </source>
</reference>
<evidence type="ECO:0000256" key="4">
    <source>
        <dbReference type="ARBA" id="ARBA00022519"/>
    </source>
</evidence>
<evidence type="ECO:0000256" key="7">
    <source>
        <dbReference type="ARBA" id="ARBA00023136"/>
    </source>
</evidence>
<dbReference type="GO" id="GO:0015628">
    <property type="term" value="P:protein secretion by the type II secretion system"/>
    <property type="evidence" value="ECO:0007669"/>
    <property type="project" value="InterPro"/>
</dbReference>
<evidence type="ECO:0000256" key="3">
    <source>
        <dbReference type="ARBA" id="ARBA00022481"/>
    </source>
</evidence>
<keyword evidence="7" id="KW-0472">Membrane</keyword>
<dbReference type="InterPro" id="IPR002416">
    <property type="entry name" value="T2SS_protein-GspH"/>
</dbReference>
<evidence type="ECO:0000313" key="8">
    <source>
        <dbReference type="EMBL" id="OOO82849.1"/>
    </source>
</evidence>
<name>A0A1S9JJA8_SHIBO</name>
<evidence type="ECO:0000256" key="5">
    <source>
        <dbReference type="ARBA" id="ARBA00022692"/>
    </source>
</evidence>
<dbReference type="InterPro" id="IPR045584">
    <property type="entry name" value="Pilin-like"/>
</dbReference>
<gene>
    <name evidence="8" type="ORF">AJR17_006995</name>
</gene>
<dbReference type="EMBL" id="MSJS02000024">
    <property type="protein sequence ID" value="OOO82849.1"/>
    <property type="molecule type" value="Genomic_DNA"/>
</dbReference>
<keyword evidence="6" id="KW-1133">Transmembrane helix</keyword>
<comment type="caution">
    <text evidence="8">The sequence shown here is derived from an EMBL/GenBank/DDBJ whole genome shotgun (WGS) entry which is preliminary data.</text>
</comment>
<proteinExistence type="predicted"/>